<proteinExistence type="predicted"/>
<organism evidence="10 11">
    <name type="scientific">Halanaerobium praevalens (strain ATCC 33744 / DSM 2228 / GSL)</name>
    <dbReference type="NCBI Taxonomy" id="572479"/>
    <lineage>
        <taxon>Bacteria</taxon>
        <taxon>Bacillati</taxon>
        <taxon>Bacillota</taxon>
        <taxon>Clostridia</taxon>
        <taxon>Halanaerobiales</taxon>
        <taxon>Halanaerobiaceae</taxon>
        <taxon>Halanaerobium</taxon>
    </lineage>
</organism>
<dbReference type="Gene3D" id="3.40.50.300">
    <property type="entry name" value="P-loop containing nucleotide triphosphate hydrolases"/>
    <property type="match status" value="1"/>
</dbReference>
<reference evidence="11" key="1">
    <citation type="submission" date="2010-10" db="EMBL/GenBank/DDBJ databases">
        <title>The complete genome of Halanaerobium praevalens DSM 2228.</title>
        <authorList>
            <consortium name="US DOE Joint Genome Institute (JGI-PGF)"/>
            <person name="Lucas S."/>
            <person name="Copeland A."/>
            <person name="Lapidus A."/>
            <person name="Glavina del Rio T."/>
            <person name="Dalin E."/>
            <person name="Tice H."/>
            <person name="Bruce D."/>
            <person name="Goodwin L."/>
            <person name="Pitluck S."/>
            <person name="Kyrpides N."/>
            <person name="Mavromatis K."/>
            <person name="Ivanova N."/>
            <person name="Ovchinnikova G."/>
            <person name="Chertkov O."/>
            <person name="Detter J.C."/>
            <person name="Han C."/>
            <person name="Larimer F."/>
            <person name="Land M."/>
            <person name="Hauser L."/>
            <person name="Markowitz V."/>
            <person name="Cheng J.-F."/>
            <person name="Hugenholtz P."/>
            <person name="Woyke T."/>
            <person name="Wu D."/>
            <person name="Tindall B."/>
            <person name="Pomrenke H.G."/>
            <person name="Brambilla E."/>
            <person name="Klenk H.-P."/>
            <person name="Eisen J.A."/>
        </authorList>
    </citation>
    <scope>NUCLEOTIDE SEQUENCE [LARGE SCALE GENOMIC DNA]</scope>
    <source>
        <strain evidence="11">ATCC 33744 / DSM 2228 / GSL</strain>
    </source>
</reference>
<evidence type="ECO:0000313" key="11">
    <source>
        <dbReference type="Proteomes" id="UP000006866"/>
    </source>
</evidence>
<dbReference type="InterPro" id="IPR015190">
    <property type="entry name" value="Elong_fac_SelB-wing-hlx_typ-2"/>
</dbReference>
<dbReference type="GO" id="GO:0003723">
    <property type="term" value="F:RNA binding"/>
    <property type="evidence" value="ECO:0007669"/>
    <property type="project" value="InterPro"/>
</dbReference>
<dbReference type="Gene3D" id="2.40.30.10">
    <property type="entry name" value="Translation factors"/>
    <property type="match status" value="1"/>
</dbReference>
<dbReference type="Pfam" id="PF09107">
    <property type="entry name" value="WHD_3rd_SelB"/>
    <property type="match status" value="1"/>
</dbReference>
<evidence type="ECO:0000256" key="7">
    <source>
        <dbReference type="ARBA" id="ARBA00025526"/>
    </source>
</evidence>
<dbReference type="PANTHER" id="PTHR43721">
    <property type="entry name" value="ELONGATION FACTOR TU-RELATED"/>
    <property type="match status" value="1"/>
</dbReference>
<dbReference type="NCBIfam" id="TIGR00231">
    <property type="entry name" value="small_GTP"/>
    <property type="match status" value="1"/>
</dbReference>
<dbReference type="GO" id="GO:0003746">
    <property type="term" value="F:translation elongation factor activity"/>
    <property type="evidence" value="ECO:0007669"/>
    <property type="project" value="UniProtKB-KW"/>
</dbReference>
<dbReference type="KEGG" id="hpk:Hprae_0634"/>
<keyword evidence="4" id="KW-0547">Nucleotide-binding</keyword>
<keyword evidence="3" id="KW-0963">Cytoplasm</keyword>
<dbReference type="InterPro" id="IPR027417">
    <property type="entry name" value="P-loop_NTPase"/>
</dbReference>
<dbReference type="Pfam" id="PF03144">
    <property type="entry name" value="GTP_EFTU_D2"/>
    <property type="match status" value="1"/>
</dbReference>
<evidence type="ECO:0000256" key="2">
    <source>
        <dbReference type="ARBA" id="ARBA00015953"/>
    </source>
</evidence>
<dbReference type="CDD" id="cd15491">
    <property type="entry name" value="selB_III"/>
    <property type="match status" value="1"/>
</dbReference>
<dbReference type="eggNOG" id="COG3276">
    <property type="taxonomic scope" value="Bacteria"/>
</dbReference>
<dbReference type="InterPro" id="IPR005225">
    <property type="entry name" value="Small_GTP-bd"/>
</dbReference>
<dbReference type="SUPFAM" id="SSF46785">
    <property type="entry name" value="Winged helix' DNA-binding domain"/>
    <property type="match status" value="2"/>
</dbReference>
<dbReference type="InterPro" id="IPR015191">
    <property type="entry name" value="SelB_WHD4"/>
</dbReference>
<keyword evidence="10" id="KW-0251">Elongation factor</keyword>
<dbReference type="GO" id="GO:0005829">
    <property type="term" value="C:cytosol"/>
    <property type="evidence" value="ECO:0007669"/>
    <property type="project" value="TreeGrafter"/>
</dbReference>
<evidence type="ECO:0000256" key="6">
    <source>
        <dbReference type="ARBA" id="ARBA00023134"/>
    </source>
</evidence>
<keyword evidence="5" id="KW-0648">Protein biosynthesis</keyword>
<dbReference type="SUPFAM" id="SSF50447">
    <property type="entry name" value="Translation proteins"/>
    <property type="match status" value="1"/>
</dbReference>
<dbReference type="HOGENOM" id="CLU_023030_3_0_9"/>
<dbReference type="PATRIC" id="fig|572479.3.peg.640"/>
<dbReference type="InterPro" id="IPR057335">
    <property type="entry name" value="Beta-barrel_SelB"/>
</dbReference>
<dbReference type="Pfam" id="PF09106">
    <property type="entry name" value="WHD_2nd_SelB"/>
    <property type="match status" value="1"/>
</dbReference>
<dbReference type="InterPro" id="IPR009001">
    <property type="entry name" value="Transl_elong_EF1A/Init_IF2_C"/>
</dbReference>
<dbReference type="InterPro" id="IPR004161">
    <property type="entry name" value="EFTu-like_2"/>
</dbReference>
<keyword evidence="11" id="KW-1185">Reference proteome</keyword>
<dbReference type="CDD" id="cd03696">
    <property type="entry name" value="SelB_II"/>
    <property type="match status" value="1"/>
</dbReference>
<dbReference type="InterPro" id="IPR036390">
    <property type="entry name" value="WH_DNA-bd_sf"/>
</dbReference>
<dbReference type="Pfam" id="PF00009">
    <property type="entry name" value="GTP_EFTU"/>
    <property type="match status" value="1"/>
</dbReference>
<dbReference type="InterPro" id="IPR036388">
    <property type="entry name" value="WH-like_DNA-bd_sf"/>
</dbReference>
<dbReference type="Pfam" id="PF25461">
    <property type="entry name" value="Beta-barrel_SelB"/>
    <property type="match status" value="1"/>
</dbReference>
<comment type="subcellular location">
    <subcellularLocation>
        <location evidence="1">Cytoplasm</location>
    </subcellularLocation>
</comment>
<dbReference type="Proteomes" id="UP000006866">
    <property type="component" value="Chromosome"/>
</dbReference>
<evidence type="ECO:0000256" key="3">
    <source>
        <dbReference type="ARBA" id="ARBA00022490"/>
    </source>
</evidence>
<evidence type="ECO:0000259" key="9">
    <source>
        <dbReference type="PROSITE" id="PS51722"/>
    </source>
</evidence>
<dbReference type="GO" id="GO:0001514">
    <property type="term" value="P:selenocysteine incorporation"/>
    <property type="evidence" value="ECO:0007669"/>
    <property type="project" value="InterPro"/>
</dbReference>
<dbReference type="STRING" id="572479.Hprae_0634"/>
<dbReference type="NCBIfam" id="TIGR00475">
    <property type="entry name" value="selB"/>
    <property type="match status" value="1"/>
</dbReference>
<dbReference type="PRINTS" id="PR00315">
    <property type="entry name" value="ELONGATNFCT"/>
</dbReference>
<dbReference type="InterPro" id="IPR031157">
    <property type="entry name" value="G_TR_CS"/>
</dbReference>
<dbReference type="GO" id="GO:0003924">
    <property type="term" value="F:GTPase activity"/>
    <property type="evidence" value="ECO:0007669"/>
    <property type="project" value="InterPro"/>
</dbReference>
<dbReference type="SUPFAM" id="SSF50465">
    <property type="entry name" value="EF-Tu/eEF-1alpha/eIF2-gamma C-terminal domain"/>
    <property type="match status" value="1"/>
</dbReference>
<comment type="function">
    <text evidence="7">Translation factor necessary for the incorporation of selenocysteine into proteins. It probably replaces EF-Tu for the insertion of selenocysteine directed by the UGA codon. SelB binds GTP and GDP.</text>
</comment>
<feature type="domain" description="Tr-type G" evidence="9">
    <location>
        <begin position="2"/>
        <end position="177"/>
    </location>
</feature>
<dbReference type="SUPFAM" id="SSF52540">
    <property type="entry name" value="P-loop containing nucleoside triphosphate hydrolases"/>
    <property type="match status" value="1"/>
</dbReference>
<dbReference type="RefSeq" id="WP_014552821.1">
    <property type="nucleotide sequence ID" value="NC_017455.1"/>
</dbReference>
<dbReference type="InterPro" id="IPR050055">
    <property type="entry name" value="EF-Tu_GTPase"/>
</dbReference>
<dbReference type="EMBL" id="CP002175">
    <property type="protein sequence ID" value="ADO76788.1"/>
    <property type="molecule type" value="Genomic_DNA"/>
</dbReference>
<dbReference type="AlphaFoldDB" id="E3DQ37"/>
<keyword evidence="6" id="KW-0342">GTP-binding</keyword>
<dbReference type="Gene3D" id="1.10.10.10">
    <property type="entry name" value="Winged helix-like DNA-binding domain superfamily/Winged helix DNA-binding domain"/>
    <property type="match status" value="3"/>
</dbReference>
<dbReference type="InterPro" id="IPR009000">
    <property type="entry name" value="Transl_B-barrel_sf"/>
</dbReference>
<gene>
    <name evidence="10" type="ordered locus">Hprae_0634</name>
</gene>
<evidence type="ECO:0000313" key="10">
    <source>
        <dbReference type="EMBL" id="ADO76788.1"/>
    </source>
</evidence>
<dbReference type="OrthoDB" id="9804504at2"/>
<dbReference type="PROSITE" id="PS51722">
    <property type="entry name" value="G_TR_2"/>
    <property type="match status" value="1"/>
</dbReference>
<dbReference type="PANTHER" id="PTHR43721:SF22">
    <property type="entry name" value="ELONGATION FACTOR TU, MITOCHONDRIAL"/>
    <property type="match status" value="1"/>
</dbReference>
<evidence type="ECO:0000256" key="8">
    <source>
        <dbReference type="ARBA" id="ARBA00031615"/>
    </source>
</evidence>
<dbReference type="GO" id="GO:0005525">
    <property type="term" value="F:GTP binding"/>
    <property type="evidence" value="ECO:0007669"/>
    <property type="project" value="UniProtKB-KW"/>
</dbReference>
<evidence type="ECO:0000256" key="4">
    <source>
        <dbReference type="ARBA" id="ARBA00022741"/>
    </source>
</evidence>
<reference evidence="10 11" key="2">
    <citation type="journal article" date="2011" name="Stand. Genomic Sci.">
        <title>Complete genome sequence of the extremely halophilic Halanaerobium praevalens type strain (GSL).</title>
        <authorList>
            <person name="Ivanova N."/>
            <person name="Sikorski J."/>
            <person name="Chertkov O."/>
            <person name="Nolan M."/>
            <person name="Lucas S."/>
            <person name="Hammon N."/>
            <person name="Deshpande S."/>
            <person name="Cheng J.F."/>
            <person name="Tapia R."/>
            <person name="Han C."/>
            <person name="Goodwin L."/>
            <person name="Pitluck S."/>
            <person name="Huntemann M."/>
            <person name="Liolios K."/>
            <person name="Pagani I."/>
            <person name="Mavromatis K."/>
            <person name="Ovchinikova G."/>
            <person name="Pati A."/>
            <person name="Chen A."/>
            <person name="Palaniappan K."/>
            <person name="Land M."/>
            <person name="Hauser L."/>
            <person name="Brambilla E.M."/>
            <person name="Kannan K.P."/>
            <person name="Rohde M."/>
            <person name="Tindall B.J."/>
            <person name="Goker M."/>
            <person name="Detter J.C."/>
            <person name="Woyke T."/>
            <person name="Bristow J."/>
            <person name="Eisen J.A."/>
            <person name="Markowitz V."/>
            <person name="Hugenholtz P."/>
            <person name="Kyrpides N.C."/>
            <person name="Klenk H.P."/>
            <person name="Lapidus A."/>
        </authorList>
    </citation>
    <scope>NUCLEOTIDE SEQUENCE [LARGE SCALE GENOMIC DNA]</scope>
    <source>
        <strain evidence="11">ATCC 33744 / DSM 2228 / GSL</strain>
    </source>
</reference>
<name>E3DQ37_HALPG</name>
<protein>
    <recommendedName>
        <fullName evidence="2">Selenocysteine-specific elongation factor</fullName>
    </recommendedName>
    <alternativeName>
        <fullName evidence="8">SelB translation factor</fullName>
    </alternativeName>
</protein>
<evidence type="ECO:0000256" key="5">
    <source>
        <dbReference type="ARBA" id="ARBA00022917"/>
    </source>
</evidence>
<accession>E3DQ37</accession>
<dbReference type="InterPro" id="IPR000795">
    <property type="entry name" value="T_Tr_GTP-bd_dom"/>
</dbReference>
<dbReference type="CDD" id="cd04171">
    <property type="entry name" value="SelB"/>
    <property type="match status" value="1"/>
</dbReference>
<dbReference type="InterPro" id="IPR004535">
    <property type="entry name" value="Transl_elong_SelB"/>
</dbReference>
<sequence length="645" mass="73391">MTKNIIIGTAGHVDHGKSTLIKALTGDETDRLAAEKERGISIEPGFSHLENDKTNSENLRLGIVDVPGHEKFVNKMLAAAGGVDLALIVIAADEGVMPQTLEHLAILDLLEVEKAIIVLTKIELVDKEWTDLIELDLKDQFKGSFAAKADIVRVDSETGKGIAALKDLIIETALQMKKRQKSEIPYYPIDRVFTLKGFGTVVTGTLFSGEIKAGEELALYPMEKTIKIRSLENHGQEVEKVEAGSRVGINIGGLEKSEIEKGNIITTPDSLLKSKFFEAELKILENLNFTIKNGDSIHFHTAALDTTGKIYLYNKKEAFPGEKVYVKLVLAEKAALFFKQKYIIRRFSPMQTIGGGEILELDPPPRRKVSEHKIMTDLDNLKKADLKEAVEIFIRKKENSAAEIKFLKKKSALKNEKLKSILDDLVKEAKIIELRTDKSYIHYQDFEKIKEDILKIINAYHKKFELRAGLKKEELRSKIDFSLNKKEMDTMLEILVKEKVLKENNNLISEFAFKISLTKDLLAIKNKILKLYQKNLFNPPAKEEIVEQYENGASIFNYLVDNNYLVQINSELYFDQEVYSQLKIILNNYFQKNESLSLAEFRDLIGSSRRYALPLLKKLEELKLLKRKEDLRYPTNKLEKIKKSD</sequence>
<dbReference type="PROSITE" id="PS00301">
    <property type="entry name" value="G_TR_1"/>
    <property type="match status" value="1"/>
</dbReference>
<evidence type="ECO:0000256" key="1">
    <source>
        <dbReference type="ARBA" id="ARBA00004496"/>
    </source>
</evidence>